<accession>A0A4D9D707</accession>
<dbReference type="GO" id="GO:0007034">
    <property type="term" value="P:vacuolar transport"/>
    <property type="evidence" value="ECO:0007669"/>
    <property type="project" value="InterPro"/>
</dbReference>
<reference evidence="2 3" key="1">
    <citation type="submission" date="2019-01" db="EMBL/GenBank/DDBJ databases">
        <title>Nuclear Genome Assembly of the Microalgal Biofuel strain Nannochloropsis salina CCMP1776.</title>
        <authorList>
            <person name="Hovde B."/>
        </authorList>
    </citation>
    <scope>NUCLEOTIDE SEQUENCE [LARGE SCALE GENOMIC DNA]</scope>
    <source>
        <strain evidence="2 3">CCMP1776</strain>
    </source>
</reference>
<dbReference type="OrthoDB" id="5594417at2759"/>
<dbReference type="Pfam" id="PF03357">
    <property type="entry name" value="Snf7"/>
    <property type="match status" value="1"/>
</dbReference>
<organism evidence="2 3">
    <name type="scientific">Nannochloropsis salina CCMP1776</name>
    <dbReference type="NCBI Taxonomy" id="1027361"/>
    <lineage>
        <taxon>Eukaryota</taxon>
        <taxon>Sar</taxon>
        <taxon>Stramenopiles</taxon>
        <taxon>Ochrophyta</taxon>
        <taxon>Eustigmatophyceae</taxon>
        <taxon>Eustigmatales</taxon>
        <taxon>Monodopsidaceae</taxon>
        <taxon>Microchloropsis</taxon>
        <taxon>Microchloropsis salina</taxon>
    </lineage>
</organism>
<dbReference type="AlphaFoldDB" id="A0A4D9D707"/>
<dbReference type="Gene3D" id="6.10.140.1230">
    <property type="match status" value="1"/>
</dbReference>
<dbReference type="EMBL" id="SDOX01000019">
    <property type="protein sequence ID" value="TFJ84388.1"/>
    <property type="molecule type" value="Genomic_DNA"/>
</dbReference>
<dbReference type="PANTHER" id="PTHR10476">
    <property type="entry name" value="CHARGED MULTIVESICULAR BODY PROTEIN"/>
    <property type="match status" value="1"/>
</dbReference>
<sequence>MFGQKKLTPKEQLRETKREIRHNERDMDRELQNLAREEAKLIHDIKKMAANNQHGPLKVMAKNLVQLRAQKDKLITMKTTMTGVGYKASLMHSQAAVGQAMGRMTGVMGDMNEMMDATKTSKVMTEFARQNEYMNVKEDLLDDALMDAFDGDGVEEEAESVVNQVLEEIGLELGSKMADVPVGKLRDGVDKESIEDKAALEALHKVLPSLP</sequence>
<evidence type="ECO:0000256" key="1">
    <source>
        <dbReference type="SAM" id="MobiDB-lite"/>
    </source>
</evidence>
<feature type="compositionally biased region" description="Basic and acidic residues" evidence="1">
    <location>
        <begin position="8"/>
        <end position="27"/>
    </location>
</feature>
<feature type="region of interest" description="Disordered" evidence="1">
    <location>
        <begin position="1"/>
        <end position="27"/>
    </location>
</feature>
<gene>
    <name evidence="2" type="ORF">NSK_004374</name>
</gene>
<dbReference type="InterPro" id="IPR005024">
    <property type="entry name" value="Snf7_fam"/>
</dbReference>
<evidence type="ECO:0000313" key="3">
    <source>
        <dbReference type="Proteomes" id="UP000355283"/>
    </source>
</evidence>
<evidence type="ECO:0000313" key="2">
    <source>
        <dbReference type="EMBL" id="TFJ84388.1"/>
    </source>
</evidence>
<comment type="caution">
    <text evidence="2">The sequence shown here is derived from an EMBL/GenBank/DDBJ whole genome shotgun (WGS) entry which is preliminary data.</text>
</comment>
<dbReference type="Proteomes" id="UP000355283">
    <property type="component" value="Unassembled WGS sequence"/>
</dbReference>
<keyword evidence="3" id="KW-1185">Reference proteome</keyword>
<protein>
    <submittedName>
        <fullName evidence="2">Uncharacterized protein</fullName>
    </submittedName>
</protein>
<name>A0A4D9D707_9STRA</name>
<proteinExistence type="predicted"/>